<name>G7YNN0_CLOSI</name>
<proteinExistence type="predicted"/>
<accession>G7YNN0</accession>
<sequence>EVPMIMIEAHSLVVELNPGRLVRLQRQDPVLRKVAAALLDGRSMENGEGDKELETFQSHFDRLSLNEAGIISWNATDSDVVLPVIPRVLRRKLIKGTIIPHMREGQVEGRSESWKEWIGVAEAGQPMARSICRYRPPGNVYTIQDGRGSKRVNGTQLRKWHDKPEERPSRTVAQADLTEWACSLLQFVAAKWATRMHIVQCVGKGDLLLFSSSKFLLTISKIALDEWLSRVALECTAGRVTENRLLLKRSSFLFYIHSCYRSTVGISKGPFLRNDTFTRRPLPLAALSMGNSAVAITDNSKSFFKIGVSVCLANLDAHTLKQARQQTALAFTLDSFSLDVYRLYETSIKVELAYPSASARFQVRTSGGPEAAATGSAGVSIVLNQGDTA</sequence>
<protein>
    <submittedName>
        <fullName evidence="1">Gap-Pol polyprotein</fullName>
    </submittedName>
</protein>
<dbReference type="AlphaFoldDB" id="G7YNN0"/>
<gene>
    <name evidence="1" type="ORF">CLF_103845</name>
</gene>
<evidence type="ECO:0000313" key="2">
    <source>
        <dbReference type="Proteomes" id="UP000008909"/>
    </source>
</evidence>
<feature type="non-terminal residue" evidence="1">
    <location>
        <position position="1"/>
    </location>
</feature>
<reference evidence="1" key="1">
    <citation type="journal article" date="2011" name="Genome Biol.">
        <title>The draft genome of the carcinogenic human liver fluke Clonorchis sinensis.</title>
        <authorList>
            <person name="Wang X."/>
            <person name="Chen W."/>
            <person name="Huang Y."/>
            <person name="Sun J."/>
            <person name="Men J."/>
            <person name="Liu H."/>
            <person name="Luo F."/>
            <person name="Guo L."/>
            <person name="Lv X."/>
            <person name="Deng C."/>
            <person name="Zhou C."/>
            <person name="Fan Y."/>
            <person name="Li X."/>
            <person name="Huang L."/>
            <person name="Hu Y."/>
            <person name="Liang C."/>
            <person name="Hu X."/>
            <person name="Xu J."/>
            <person name="Yu X."/>
        </authorList>
    </citation>
    <scope>NUCLEOTIDE SEQUENCE [LARGE SCALE GENOMIC DNA]</scope>
    <source>
        <strain evidence="1">Henan</strain>
    </source>
</reference>
<reference key="2">
    <citation type="submission" date="2011-10" db="EMBL/GenBank/DDBJ databases">
        <title>The genome and transcriptome sequence of Clonorchis sinensis provide insights into the carcinogenic liver fluke.</title>
        <authorList>
            <person name="Wang X."/>
            <person name="Huang Y."/>
            <person name="Chen W."/>
            <person name="Liu H."/>
            <person name="Guo L."/>
            <person name="Chen Y."/>
            <person name="Luo F."/>
            <person name="Zhou W."/>
            <person name="Sun J."/>
            <person name="Mao Q."/>
            <person name="Liang P."/>
            <person name="Zhou C."/>
            <person name="Tian Y."/>
            <person name="Men J."/>
            <person name="Lv X."/>
            <person name="Huang L."/>
            <person name="Zhou J."/>
            <person name="Hu Y."/>
            <person name="Li R."/>
            <person name="Zhang F."/>
            <person name="Lei H."/>
            <person name="Li X."/>
            <person name="Hu X."/>
            <person name="Liang C."/>
            <person name="Xu J."/>
            <person name="Wu Z."/>
            <person name="Yu X."/>
        </authorList>
    </citation>
    <scope>NUCLEOTIDE SEQUENCE</scope>
    <source>
        <strain>Henan</strain>
    </source>
</reference>
<dbReference type="EMBL" id="DF143902">
    <property type="protein sequence ID" value="GAA54561.1"/>
    <property type="molecule type" value="Genomic_DNA"/>
</dbReference>
<organism evidence="1 2">
    <name type="scientific">Clonorchis sinensis</name>
    <name type="common">Chinese liver fluke</name>
    <dbReference type="NCBI Taxonomy" id="79923"/>
    <lineage>
        <taxon>Eukaryota</taxon>
        <taxon>Metazoa</taxon>
        <taxon>Spiralia</taxon>
        <taxon>Lophotrochozoa</taxon>
        <taxon>Platyhelminthes</taxon>
        <taxon>Trematoda</taxon>
        <taxon>Digenea</taxon>
        <taxon>Opisthorchiida</taxon>
        <taxon>Opisthorchiata</taxon>
        <taxon>Opisthorchiidae</taxon>
        <taxon>Clonorchis</taxon>
    </lineage>
</organism>
<evidence type="ECO:0000313" key="1">
    <source>
        <dbReference type="EMBL" id="GAA54561.1"/>
    </source>
</evidence>
<dbReference type="Proteomes" id="UP000008909">
    <property type="component" value="Unassembled WGS sequence"/>
</dbReference>
<keyword evidence="2" id="KW-1185">Reference proteome</keyword>